<dbReference type="Pfam" id="PF00364">
    <property type="entry name" value="Biotin_lipoyl"/>
    <property type="match status" value="1"/>
</dbReference>
<feature type="domain" description="Lipoyl-binding" evidence="11">
    <location>
        <begin position="48"/>
        <end position="123"/>
    </location>
</feature>
<dbReference type="Pfam" id="PF00198">
    <property type="entry name" value="2-oxoacid_dh"/>
    <property type="match status" value="1"/>
</dbReference>
<dbReference type="FunFam" id="2.40.50.100:FF:000013">
    <property type="entry name" value="Dihydrolipoamide acetyltransferase component of pyruvate dehydrogenase complex"/>
    <property type="match status" value="1"/>
</dbReference>
<keyword evidence="7" id="KW-0496">Mitochondrion</keyword>
<evidence type="ECO:0000259" key="11">
    <source>
        <dbReference type="PROSITE" id="PS50968"/>
    </source>
</evidence>
<evidence type="ECO:0000256" key="1">
    <source>
        <dbReference type="ARBA" id="ARBA00001938"/>
    </source>
</evidence>
<sequence>MLTLRQKGLAAVRTLPSRCRVVSPGYGLVNSGLQHHRWFGKSPALLALKPYLLADIGEGITECQIISWAVKPGDKVDQFDPICEVQSDKASVEITSRFEGTIEKLHYQEGDVAKVGSALLDMDVSGESDDATETSESGAALENDARVQKGTGWDSQLENVTASPSSTASKTPVTNDRLGYFASNGSQAPVAPAVRRILKENNLNVGDVQGTGKDGRVLKEDVLRHIEAHTNFSTKGPQPSDVAADSVVAQDRRVSLSPVQSQMFKSMTSSLAIPHFLYTHSVNLTPLTKLREKLRADPSLAPFQMSQDDATVKFTLLPFVLKALSLAVSNFPMMNSVLDVGKPDSGQRPELVIKRRHNFGIAVDTSNGLLVPVVHNVQSHSVLSLAAEISRLGKLAREGKLTTEDMKGGTLVVSNIGSIGGNVVAPIILSPMTAIMAVGKTEDIPVFETDQDGNERIVKKKQAVLSWSADHRVIDGATVAKCAQQVAMWLEKPEAMGVALK</sequence>
<dbReference type="PROSITE" id="PS51826">
    <property type="entry name" value="PSBD"/>
    <property type="match status" value="1"/>
</dbReference>
<evidence type="ECO:0000256" key="10">
    <source>
        <dbReference type="SAM" id="MobiDB-lite"/>
    </source>
</evidence>
<dbReference type="GO" id="GO:0031405">
    <property type="term" value="F:lipoic acid binding"/>
    <property type="evidence" value="ECO:0007669"/>
    <property type="project" value="TreeGrafter"/>
</dbReference>
<name>A0A9P9J4P8_9HYPO</name>
<keyword evidence="4 9" id="KW-0808">Transferase</keyword>
<dbReference type="PANTHER" id="PTHR43178:SF5">
    <property type="entry name" value="LIPOAMIDE ACYLTRANSFERASE COMPONENT OF BRANCHED-CHAIN ALPHA-KETO ACID DEHYDROGENASE COMPLEX, MITOCHONDRIAL"/>
    <property type="match status" value="1"/>
</dbReference>
<keyword evidence="5 9" id="KW-0450">Lipoyl</keyword>
<comment type="similarity">
    <text evidence="3 9">Belongs to the 2-oxoacid dehydrogenase family.</text>
</comment>
<dbReference type="PANTHER" id="PTHR43178">
    <property type="entry name" value="DIHYDROLIPOAMIDE ACETYLTRANSFERASE COMPONENT OF PYRUVATE DEHYDROGENASE COMPLEX"/>
    <property type="match status" value="1"/>
</dbReference>
<dbReference type="Gene3D" id="2.40.50.100">
    <property type="match status" value="1"/>
</dbReference>
<reference evidence="13" key="1">
    <citation type="journal article" date="2021" name="Nat. Commun.">
        <title>Genetic determinants of endophytism in the Arabidopsis root mycobiome.</title>
        <authorList>
            <person name="Mesny F."/>
            <person name="Miyauchi S."/>
            <person name="Thiergart T."/>
            <person name="Pickel B."/>
            <person name="Atanasova L."/>
            <person name="Karlsson M."/>
            <person name="Huettel B."/>
            <person name="Barry K.W."/>
            <person name="Haridas S."/>
            <person name="Chen C."/>
            <person name="Bauer D."/>
            <person name="Andreopoulos W."/>
            <person name="Pangilinan J."/>
            <person name="LaButti K."/>
            <person name="Riley R."/>
            <person name="Lipzen A."/>
            <person name="Clum A."/>
            <person name="Drula E."/>
            <person name="Henrissat B."/>
            <person name="Kohler A."/>
            <person name="Grigoriev I.V."/>
            <person name="Martin F.M."/>
            <person name="Hacquard S."/>
        </authorList>
    </citation>
    <scope>NUCLEOTIDE SEQUENCE</scope>
    <source>
        <strain evidence="13">MPI-CAGE-AT-0147</strain>
    </source>
</reference>
<evidence type="ECO:0000256" key="3">
    <source>
        <dbReference type="ARBA" id="ARBA00007317"/>
    </source>
</evidence>
<feature type="region of interest" description="Disordered" evidence="10">
    <location>
        <begin position="125"/>
        <end position="172"/>
    </location>
</feature>
<dbReference type="GO" id="GO:0045333">
    <property type="term" value="P:cellular respiration"/>
    <property type="evidence" value="ECO:0007669"/>
    <property type="project" value="UniProtKB-ARBA"/>
</dbReference>
<dbReference type="OrthoDB" id="15567at2759"/>
<dbReference type="InterPro" id="IPR050743">
    <property type="entry name" value="2-oxoacid_DH_E2_comp"/>
</dbReference>
<organism evidence="13 14">
    <name type="scientific">Dactylonectria macrodidyma</name>
    <dbReference type="NCBI Taxonomy" id="307937"/>
    <lineage>
        <taxon>Eukaryota</taxon>
        <taxon>Fungi</taxon>
        <taxon>Dikarya</taxon>
        <taxon>Ascomycota</taxon>
        <taxon>Pezizomycotina</taxon>
        <taxon>Sordariomycetes</taxon>
        <taxon>Hypocreomycetidae</taxon>
        <taxon>Hypocreales</taxon>
        <taxon>Nectriaceae</taxon>
        <taxon>Dactylonectria</taxon>
    </lineage>
</organism>
<evidence type="ECO:0000313" key="13">
    <source>
        <dbReference type="EMBL" id="KAH7141941.1"/>
    </source>
</evidence>
<dbReference type="EC" id="2.3.1.-" evidence="9"/>
<feature type="domain" description="Peripheral subunit-binding (PSBD)" evidence="12">
    <location>
        <begin position="189"/>
        <end position="226"/>
    </location>
</feature>
<comment type="subcellular location">
    <subcellularLocation>
        <location evidence="2">Mitochondrion matrix</location>
    </subcellularLocation>
</comment>
<evidence type="ECO:0000256" key="5">
    <source>
        <dbReference type="ARBA" id="ARBA00022823"/>
    </source>
</evidence>
<evidence type="ECO:0000256" key="9">
    <source>
        <dbReference type="RuleBase" id="RU003423"/>
    </source>
</evidence>
<keyword evidence="6" id="KW-0809">Transit peptide</keyword>
<keyword evidence="8 9" id="KW-0012">Acyltransferase</keyword>
<evidence type="ECO:0000259" key="12">
    <source>
        <dbReference type="PROSITE" id="PS51826"/>
    </source>
</evidence>
<proteinExistence type="inferred from homology"/>
<comment type="caution">
    <text evidence="13">The sequence shown here is derived from an EMBL/GenBank/DDBJ whole genome shotgun (WGS) entry which is preliminary data.</text>
</comment>
<dbReference type="SUPFAM" id="SSF51230">
    <property type="entry name" value="Single hybrid motif"/>
    <property type="match status" value="1"/>
</dbReference>
<dbReference type="FunFam" id="3.30.559.10:FF:000007">
    <property type="entry name" value="Dihydrolipoamide acetyltransferase component of pyruvate dehydrogenase complex"/>
    <property type="match status" value="1"/>
</dbReference>
<evidence type="ECO:0000256" key="6">
    <source>
        <dbReference type="ARBA" id="ARBA00022946"/>
    </source>
</evidence>
<evidence type="ECO:0000256" key="4">
    <source>
        <dbReference type="ARBA" id="ARBA00022679"/>
    </source>
</evidence>
<protein>
    <recommendedName>
        <fullName evidence="9">Dihydrolipoamide acetyltransferase component of pyruvate dehydrogenase complex</fullName>
        <ecNumber evidence="9">2.3.1.-</ecNumber>
    </recommendedName>
</protein>
<dbReference type="GO" id="GO:0005759">
    <property type="term" value="C:mitochondrial matrix"/>
    <property type="evidence" value="ECO:0007669"/>
    <property type="project" value="UniProtKB-SubCell"/>
</dbReference>
<dbReference type="PROSITE" id="PS50968">
    <property type="entry name" value="BIOTINYL_LIPOYL"/>
    <property type="match status" value="1"/>
</dbReference>
<feature type="compositionally biased region" description="Low complexity" evidence="10">
    <location>
        <begin position="160"/>
        <end position="172"/>
    </location>
</feature>
<dbReference type="SUPFAM" id="SSF47005">
    <property type="entry name" value="Peripheral subunit-binding domain of 2-oxo acid dehydrogenase complex"/>
    <property type="match status" value="1"/>
</dbReference>
<evidence type="ECO:0000256" key="2">
    <source>
        <dbReference type="ARBA" id="ARBA00004305"/>
    </source>
</evidence>
<accession>A0A9P9J4P8</accession>
<dbReference type="InterPro" id="IPR000089">
    <property type="entry name" value="Biotin_lipoyl"/>
</dbReference>
<evidence type="ECO:0000256" key="8">
    <source>
        <dbReference type="ARBA" id="ARBA00023315"/>
    </source>
</evidence>
<dbReference type="Pfam" id="PF02817">
    <property type="entry name" value="E3_binding"/>
    <property type="match status" value="1"/>
</dbReference>
<dbReference type="AlphaFoldDB" id="A0A9P9J4P8"/>
<dbReference type="InterPro" id="IPR003016">
    <property type="entry name" value="2-oxoA_DH_lipoyl-BS"/>
</dbReference>
<dbReference type="InterPro" id="IPR011053">
    <property type="entry name" value="Single_hybrid_motif"/>
</dbReference>
<dbReference type="InterPro" id="IPR036625">
    <property type="entry name" value="E3-bd_dom_sf"/>
</dbReference>
<dbReference type="Gene3D" id="4.10.320.10">
    <property type="entry name" value="E3-binding domain"/>
    <property type="match status" value="1"/>
</dbReference>
<dbReference type="SUPFAM" id="SSF52777">
    <property type="entry name" value="CoA-dependent acyltransferases"/>
    <property type="match status" value="1"/>
</dbReference>
<comment type="cofactor">
    <cofactor evidence="1 9">
        <name>(R)-lipoate</name>
        <dbReference type="ChEBI" id="CHEBI:83088"/>
    </cofactor>
</comment>
<keyword evidence="14" id="KW-1185">Reference proteome</keyword>
<dbReference type="InterPro" id="IPR004167">
    <property type="entry name" value="PSBD"/>
</dbReference>
<dbReference type="InterPro" id="IPR001078">
    <property type="entry name" value="2-oxoacid_DH_actylTfrase"/>
</dbReference>
<dbReference type="CDD" id="cd06849">
    <property type="entry name" value="lipoyl_domain"/>
    <property type="match status" value="1"/>
</dbReference>
<dbReference type="GO" id="GO:0016407">
    <property type="term" value="F:acetyltransferase activity"/>
    <property type="evidence" value="ECO:0007669"/>
    <property type="project" value="TreeGrafter"/>
</dbReference>
<dbReference type="EMBL" id="JAGMUV010000010">
    <property type="protein sequence ID" value="KAH7141941.1"/>
    <property type="molecule type" value="Genomic_DNA"/>
</dbReference>
<evidence type="ECO:0000313" key="14">
    <source>
        <dbReference type="Proteomes" id="UP000738349"/>
    </source>
</evidence>
<gene>
    <name evidence="13" type="ORF">EDB81DRAFT_948222</name>
</gene>
<dbReference type="PROSITE" id="PS00189">
    <property type="entry name" value="LIPOYL"/>
    <property type="match status" value="1"/>
</dbReference>
<dbReference type="InterPro" id="IPR023213">
    <property type="entry name" value="CAT-like_dom_sf"/>
</dbReference>
<evidence type="ECO:0000256" key="7">
    <source>
        <dbReference type="ARBA" id="ARBA00023128"/>
    </source>
</evidence>
<dbReference type="Proteomes" id="UP000738349">
    <property type="component" value="Unassembled WGS sequence"/>
</dbReference>
<dbReference type="Gene3D" id="3.30.559.10">
    <property type="entry name" value="Chloramphenicol acetyltransferase-like domain"/>
    <property type="match status" value="1"/>
</dbReference>